<organism evidence="2 3">
    <name type="scientific">Stylosanthes scabra</name>
    <dbReference type="NCBI Taxonomy" id="79078"/>
    <lineage>
        <taxon>Eukaryota</taxon>
        <taxon>Viridiplantae</taxon>
        <taxon>Streptophyta</taxon>
        <taxon>Embryophyta</taxon>
        <taxon>Tracheophyta</taxon>
        <taxon>Spermatophyta</taxon>
        <taxon>Magnoliopsida</taxon>
        <taxon>eudicotyledons</taxon>
        <taxon>Gunneridae</taxon>
        <taxon>Pentapetalae</taxon>
        <taxon>rosids</taxon>
        <taxon>fabids</taxon>
        <taxon>Fabales</taxon>
        <taxon>Fabaceae</taxon>
        <taxon>Papilionoideae</taxon>
        <taxon>50 kb inversion clade</taxon>
        <taxon>dalbergioids sensu lato</taxon>
        <taxon>Dalbergieae</taxon>
        <taxon>Pterocarpus clade</taxon>
        <taxon>Stylosanthes</taxon>
    </lineage>
</organism>
<feature type="non-terminal residue" evidence="2">
    <location>
        <position position="1"/>
    </location>
</feature>
<dbReference type="EMBL" id="JASCZI010211723">
    <property type="protein sequence ID" value="MED6196212.1"/>
    <property type="molecule type" value="Genomic_DNA"/>
</dbReference>
<comment type="caution">
    <text evidence="2">The sequence shown here is derived from an EMBL/GenBank/DDBJ whole genome shotgun (WGS) entry which is preliminary data.</text>
</comment>
<keyword evidence="3" id="KW-1185">Reference proteome</keyword>
<evidence type="ECO:0000313" key="3">
    <source>
        <dbReference type="Proteomes" id="UP001341840"/>
    </source>
</evidence>
<feature type="compositionally biased region" description="Low complexity" evidence="1">
    <location>
        <begin position="1"/>
        <end position="21"/>
    </location>
</feature>
<sequence>NITPSKTGDNTNSSNKNDSSGGVYDKNSEVTCDKHKVTMNQDYFYAEEPTTTSDSVSEIVESENWISQPTLLDVEDYNMSAIKMRKVAKKS</sequence>
<dbReference type="Proteomes" id="UP001341840">
    <property type="component" value="Unassembled WGS sequence"/>
</dbReference>
<name>A0ABU6XEY3_9FABA</name>
<feature type="region of interest" description="Disordered" evidence="1">
    <location>
        <begin position="1"/>
        <end position="27"/>
    </location>
</feature>
<proteinExistence type="predicted"/>
<evidence type="ECO:0000256" key="1">
    <source>
        <dbReference type="SAM" id="MobiDB-lite"/>
    </source>
</evidence>
<protein>
    <submittedName>
        <fullName evidence="2">Uncharacterized protein</fullName>
    </submittedName>
</protein>
<gene>
    <name evidence="2" type="ORF">PIB30_045250</name>
</gene>
<evidence type="ECO:0000313" key="2">
    <source>
        <dbReference type="EMBL" id="MED6196212.1"/>
    </source>
</evidence>
<accession>A0ABU6XEY3</accession>
<reference evidence="2 3" key="1">
    <citation type="journal article" date="2023" name="Plants (Basel)">
        <title>Bridging the Gap: Combining Genomics and Transcriptomics Approaches to Understand Stylosanthes scabra, an Orphan Legume from the Brazilian Caatinga.</title>
        <authorList>
            <person name="Ferreira-Neto J.R.C."/>
            <person name="da Silva M.D."/>
            <person name="Binneck E."/>
            <person name="de Melo N.F."/>
            <person name="da Silva R.H."/>
            <person name="de Melo A.L.T.M."/>
            <person name="Pandolfi V."/>
            <person name="Bustamante F.O."/>
            <person name="Brasileiro-Vidal A.C."/>
            <person name="Benko-Iseppon A.M."/>
        </authorList>
    </citation>
    <scope>NUCLEOTIDE SEQUENCE [LARGE SCALE GENOMIC DNA]</scope>
    <source>
        <tissue evidence="2">Leaves</tissue>
    </source>
</reference>